<feature type="transmembrane region" description="Helical" evidence="5">
    <location>
        <begin position="143"/>
        <end position="162"/>
    </location>
</feature>
<dbReference type="PANTHER" id="PTHR24064">
    <property type="entry name" value="SOLUTE CARRIER FAMILY 22 MEMBER"/>
    <property type="match status" value="1"/>
</dbReference>
<feature type="transmembrane region" description="Helical" evidence="5">
    <location>
        <begin position="435"/>
        <end position="458"/>
    </location>
</feature>
<feature type="transmembrane region" description="Helical" evidence="5">
    <location>
        <begin position="18"/>
        <end position="41"/>
    </location>
</feature>
<dbReference type="GO" id="GO:0016020">
    <property type="term" value="C:membrane"/>
    <property type="evidence" value="ECO:0007669"/>
    <property type="project" value="UniProtKB-SubCell"/>
</dbReference>
<evidence type="ECO:0000256" key="3">
    <source>
        <dbReference type="ARBA" id="ARBA00022989"/>
    </source>
</evidence>
<dbReference type="EMBL" id="CAJNOC010004104">
    <property type="protein sequence ID" value="CAF1009648.1"/>
    <property type="molecule type" value="Genomic_DNA"/>
</dbReference>
<feature type="transmembrane region" description="Helical" evidence="5">
    <location>
        <begin position="238"/>
        <end position="257"/>
    </location>
</feature>
<evidence type="ECO:0000256" key="1">
    <source>
        <dbReference type="ARBA" id="ARBA00004141"/>
    </source>
</evidence>
<dbReference type="GO" id="GO:0022857">
    <property type="term" value="F:transmembrane transporter activity"/>
    <property type="evidence" value="ECO:0007669"/>
    <property type="project" value="InterPro"/>
</dbReference>
<keyword evidence="3 5" id="KW-1133">Transmembrane helix</keyword>
<name>A0A814HE91_9BILA</name>
<gene>
    <name evidence="7" type="ORF">OXX778_LOCUS16827</name>
</gene>
<feature type="transmembrane region" description="Helical" evidence="5">
    <location>
        <begin position="112"/>
        <end position="131"/>
    </location>
</feature>
<keyword evidence="4 5" id="KW-0472">Membrane</keyword>
<dbReference type="InterPro" id="IPR020846">
    <property type="entry name" value="MFS_dom"/>
</dbReference>
<feature type="transmembrane region" description="Helical" evidence="5">
    <location>
        <begin position="470"/>
        <end position="490"/>
    </location>
</feature>
<evidence type="ECO:0000313" key="8">
    <source>
        <dbReference type="Proteomes" id="UP000663879"/>
    </source>
</evidence>
<proteinExistence type="predicted"/>
<dbReference type="InterPro" id="IPR036259">
    <property type="entry name" value="MFS_trans_sf"/>
</dbReference>
<protein>
    <recommendedName>
        <fullName evidence="6">Major facilitator superfamily (MFS) profile domain-containing protein</fullName>
    </recommendedName>
</protein>
<dbReference type="InterPro" id="IPR005828">
    <property type="entry name" value="MFS_sugar_transport-like"/>
</dbReference>
<evidence type="ECO:0000259" key="6">
    <source>
        <dbReference type="PROSITE" id="PS50850"/>
    </source>
</evidence>
<accession>A0A814HE91</accession>
<dbReference type="OrthoDB" id="2261376at2759"/>
<feature type="domain" description="Major facilitator superfamily (MFS) profile" evidence="6">
    <location>
        <begin position="15"/>
        <end position="524"/>
    </location>
</feature>
<dbReference type="AlphaFoldDB" id="A0A814HE91"/>
<feature type="transmembrane region" description="Helical" evidence="5">
    <location>
        <begin position="502"/>
        <end position="519"/>
    </location>
</feature>
<feature type="transmembrane region" description="Helical" evidence="5">
    <location>
        <begin position="211"/>
        <end position="232"/>
    </location>
</feature>
<organism evidence="7 8">
    <name type="scientific">Brachionus calyciflorus</name>
    <dbReference type="NCBI Taxonomy" id="104777"/>
    <lineage>
        <taxon>Eukaryota</taxon>
        <taxon>Metazoa</taxon>
        <taxon>Spiralia</taxon>
        <taxon>Gnathifera</taxon>
        <taxon>Rotifera</taxon>
        <taxon>Eurotatoria</taxon>
        <taxon>Monogononta</taxon>
        <taxon>Pseudotrocha</taxon>
        <taxon>Ploima</taxon>
        <taxon>Brachionidae</taxon>
        <taxon>Brachionus</taxon>
    </lineage>
</organism>
<feature type="transmembrane region" description="Helical" evidence="5">
    <location>
        <begin position="345"/>
        <end position="367"/>
    </location>
</feature>
<evidence type="ECO:0000256" key="4">
    <source>
        <dbReference type="ARBA" id="ARBA00023136"/>
    </source>
</evidence>
<feature type="transmembrane region" description="Helical" evidence="5">
    <location>
        <begin position="373"/>
        <end position="392"/>
    </location>
</feature>
<sequence>MDNLIEIAGDFGRFQYKAILIVGLISALSSACIYATIFIAAEPELICQKITSSSERNIIPKIKNSNFSYDEKCSIWSEVQRNQSSDMECFFDKSLYDTSIITDWNLICEKQFMAGLTQTIHILGSIFGFFGGIFGDRYGRKRAVIIFSFLLTTCLLFSQLFLEEYFNLSFESKYIIFSVSQFLIGLLVNCLYCTAYVLLMELTTDKYTTSISNLNSYIYIIGEIIVLVIYYYTRNWQILNWLIGLFSFIIFLLTLTLRESPTWLISTNQNQKAFEILEEIAKQNGKPKISMTLIETVNLEEKLLGDKNNLKLKNDENFIKNEFYQDFLVLKEIFFPKSTLIKTCLLFYIWLALMLLYYGISLGVTSVDLVDPYLMYLLSAFAEFIGYVICYINDIFGRKKTMFSFFLITTLMYSGIALISENIGENDSSYSWKAITLMILALIGKCVVSGCYHIAYIYTAELYPTNTRNTAVLFLTCFGGLSSLIAPQINILKTVVWNPLPYIIYSISALLGCICLLYLPETHKLSLKQ</sequence>
<feature type="transmembrane region" description="Helical" evidence="5">
    <location>
        <begin position="174"/>
        <end position="199"/>
    </location>
</feature>
<reference evidence="7" key="1">
    <citation type="submission" date="2021-02" db="EMBL/GenBank/DDBJ databases">
        <authorList>
            <person name="Nowell W R."/>
        </authorList>
    </citation>
    <scope>NUCLEOTIDE SEQUENCE</scope>
    <source>
        <strain evidence="7">Ploen Becks lab</strain>
    </source>
</reference>
<comment type="caution">
    <text evidence="7">The sequence shown here is derived from an EMBL/GenBank/DDBJ whole genome shotgun (WGS) entry which is preliminary data.</text>
</comment>
<evidence type="ECO:0000313" key="7">
    <source>
        <dbReference type="EMBL" id="CAF1009648.1"/>
    </source>
</evidence>
<keyword evidence="2 5" id="KW-0812">Transmembrane</keyword>
<feature type="transmembrane region" description="Helical" evidence="5">
    <location>
        <begin position="404"/>
        <end position="423"/>
    </location>
</feature>
<keyword evidence="8" id="KW-1185">Reference proteome</keyword>
<evidence type="ECO:0000256" key="5">
    <source>
        <dbReference type="SAM" id="Phobius"/>
    </source>
</evidence>
<dbReference type="Gene3D" id="1.20.1250.20">
    <property type="entry name" value="MFS general substrate transporter like domains"/>
    <property type="match status" value="1"/>
</dbReference>
<comment type="subcellular location">
    <subcellularLocation>
        <location evidence="1">Membrane</location>
        <topology evidence="1">Multi-pass membrane protein</topology>
    </subcellularLocation>
</comment>
<dbReference type="Proteomes" id="UP000663879">
    <property type="component" value="Unassembled WGS sequence"/>
</dbReference>
<dbReference type="Pfam" id="PF00083">
    <property type="entry name" value="Sugar_tr"/>
    <property type="match status" value="1"/>
</dbReference>
<evidence type="ECO:0000256" key="2">
    <source>
        <dbReference type="ARBA" id="ARBA00022692"/>
    </source>
</evidence>
<dbReference type="PROSITE" id="PS50850">
    <property type="entry name" value="MFS"/>
    <property type="match status" value="1"/>
</dbReference>
<dbReference type="SUPFAM" id="SSF103473">
    <property type="entry name" value="MFS general substrate transporter"/>
    <property type="match status" value="1"/>
</dbReference>